<dbReference type="InterPro" id="IPR020846">
    <property type="entry name" value="MFS_dom"/>
</dbReference>
<feature type="transmembrane region" description="Helical" evidence="7">
    <location>
        <begin position="343"/>
        <end position="361"/>
    </location>
</feature>
<dbReference type="PROSITE" id="PS50850">
    <property type="entry name" value="MFS"/>
    <property type="match status" value="1"/>
</dbReference>
<dbReference type="CDD" id="cd06173">
    <property type="entry name" value="MFS_MefA_like"/>
    <property type="match status" value="1"/>
</dbReference>
<evidence type="ECO:0000256" key="1">
    <source>
        <dbReference type="ARBA" id="ARBA00004651"/>
    </source>
</evidence>
<evidence type="ECO:0000313" key="10">
    <source>
        <dbReference type="Proteomes" id="UP000217289"/>
    </source>
</evidence>
<reference evidence="9 10" key="1">
    <citation type="submission" date="2017-06" db="EMBL/GenBank/DDBJ databases">
        <authorList>
            <person name="Kim H.J."/>
            <person name="Triplett B.A."/>
        </authorList>
    </citation>
    <scope>NUCLEOTIDE SEQUENCE [LARGE SCALE GENOMIC DNA]</scope>
    <source>
        <strain evidence="9 10">DSM 14713</strain>
    </source>
</reference>
<keyword evidence="5 7" id="KW-1133">Transmembrane helix</keyword>
<dbReference type="EMBL" id="CP022163">
    <property type="protein sequence ID" value="ATB29922.1"/>
    <property type="molecule type" value="Genomic_DNA"/>
</dbReference>
<evidence type="ECO:0000256" key="5">
    <source>
        <dbReference type="ARBA" id="ARBA00022989"/>
    </source>
</evidence>
<feature type="transmembrane region" description="Helical" evidence="7">
    <location>
        <begin position="317"/>
        <end position="337"/>
    </location>
</feature>
<name>A0A250IFH0_9BACT</name>
<keyword evidence="10" id="KW-1185">Reference proteome</keyword>
<evidence type="ECO:0000256" key="2">
    <source>
        <dbReference type="ARBA" id="ARBA00022448"/>
    </source>
</evidence>
<gene>
    <name evidence="9" type="ORF">MEBOL_003377</name>
</gene>
<dbReference type="InterPro" id="IPR010290">
    <property type="entry name" value="TM_effector"/>
</dbReference>
<dbReference type="Proteomes" id="UP000217289">
    <property type="component" value="Chromosome"/>
</dbReference>
<dbReference type="InterPro" id="IPR036259">
    <property type="entry name" value="MFS_trans_sf"/>
</dbReference>
<feature type="transmembrane region" description="Helical" evidence="7">
    <location>
        <begin position="195"/>
        <end position="219"/>
    </location>
</feature>
<dbReference type="AlphaFoldDB" id="A0A250IFH0"/>
<feature type="transmembrane region" description="Helical" evidence="7">
    <location>
        <begin position="50"/>
        <end position="71"/>
    </location>
</feature>
<protein>
    <recommendedName>
        <fullName evidence="8">Major facilitator superfamily (MFS) profile domain-containing protein</fullName>
    </recommendedName>
</protein>
<keyword evidence="2" id="KW-0813">Transport</keyword>
<feature type="transmembrane region" description="Helical" evidence="7">
    <location>
        <begin position="141"/>
        <end position="160"/>
    </location>
</feature>
<evidence type="ECO:0000256" key="7">
    <source>
        <dbReference type="SAM" id="Phobius"/>
    </source>
</evidence>
<accession>A0A250IFH0</accession>
<dbReference type="PANTHER" id="PTHR23513:SF6">
    <property type="entry name" value="MAJOR FACILITATOR SUPERFAMILY ASSOCIATED DOMAIN-CONTAINING PROTEIN"/>
    <property type="match status" value="1"/>
</dbReference>
<dbReference type="GO" id="GO:0005886">
    <property type="term" value="C:plasma membrane"/>
    <property type="evidence" value="ECO:0007669"/>
    <property type="project" value="UniProtKB-SubCell"/>
</dbReference>
<dbReference type="Gene3D" id="1.20.1250.20">
    <property type="entry name" value="MFS general substrate transporter like domains"/>
    <property type="match status" value="1"/>
</dbReference>
<organism evidence="9 10">
    <name type="scientific">Melittangium boletus DSM 14713</name>
    <dbReference type="NCBI Taxonomy" id="1294270"/>
    <lineage>
        <taxon>Bacteria</taxon>
        <taxon>Pseudomonadati</taxon>
        <taxon>Myxococcota</taxon>
        <taxon>Myxococcia</taxon>
        <taxon>Myxococcales</taxon>
        <taxon>Cystobacterineae</taxon>
        <taxon>Archangiaceae</taxon>
        <taxon>Melittangium</taxon>
    </lineage>
</organism>
<dbReference type="GO" id="GO:0022857">
    <property type="term" value="F:transmembrane transporter activity"/>
    <property type="evidence" value="ECO:0007669"/>
    <property type="project" value="InterPro"/>
</dbReference>
<feature type="transmembrane region" description="Helical" evidence="7">
    <location>
        <begin position="283"/>
        <end position="305"/>
    </location>
</feature>
<evidence type="ECO:0000256" key="3">
    <source>
        <dbReference type="ARBA" id="ARBA00022475"/>
    </source>
</evidence>
<keyword evidence="4 7" id="KW-0812">Transmembrane</keyword>
<sequence>METLALGVFVTTVTGRAEATGGIAALTFLPGVLLSPVSGALADRFDRRTFVAMGMLAQAVLAALLTLMAFTGRLTVPAVAVLSFLNGCASSLVNPAFAALISRSVPPEDLHSAFSLNSAQFNLGRIIGPALGAAVLATHGITWTLAVNSLSFVAVLWALWRVRPQPPSARERREPLWTGLVRGARVAREDPTLGMTLLATLAVSALVSPFIGLVPVFAIRVFHEGAAATSLLVGSQGMGAVMAAVLVGPLVARLGRRRLLEACLVFIGPMAAVYWMAPTLHTAALALVGLGALYMGTLTSLNTACQLRVPAELQGRMSGIYSMMIAVGYAAGVWMQGALADRVGVRLITAGCALFFLALVLTQRLLRPEAFAATEAPRAPELVAAPAASPHLDGGEF</sequence>
<keyword evidence="6 7" id="KW-0472">Membrane</keyword>
<dbReference type="SUPFAM" id="SSF103473">
    <property type="entry name" value="MFS general substrate transporter"/>
    <property type="match status" value="1"/>
</dbReference>
<evidence type="ECO:0000256" key="6">
    <source>
        <dbReference type="ARBA" id="ARBA00023136"/>
    </source>
</evidence>
<feature type="transmembrane region" description="Helical" evidence="7">
    <location>
        <begin position="231"/>
        <end position="252"/>
    </location>
</feature>
<feature type="domain" description="Major facilitator superfamily (MFS) profile" evidence="8">
    <location>
        <begin position="1"/>
        <end position="370"/>
    </location>
</feature>
<feature type="transmembrane region" description="Helical" evidence="7">
    <location>
        <begin position="259"/>
        <end position="277"/>
    </location>
</feature>
<evidence type="ECO:0000313" key="9">
    <source>
        <dbReference type="EMBL" id="ATB29922.1"/>
    </source>
</evidence>
<proteinExistence type="predicted"/>
<comment type="subcellular location">
    <subcellularLocation>
        <location evidence="1">Cell membrane</location>
        <topology evidence="1">Multi-pass membrane protein</topology>
    </subcellularLocation>
</comment>
<dbReference type="KEGG" id="mbd:MEBOL_003377"/>
<keyword evidence="3" id="KW-1003">Cell membrane</keyword>
<dbReference type="PANTHER" id="PTHR23513">
    <property type="entry name" value="INTEGRAL MEMBRANE EFFLUX PROTEIN-RELATED"/>
    <property type="match status" value="1"/>
</dbReference>
<dbReference type="Pfam" id="PF05977">
    <property type="entry name" value="MFS_3"/>
    <property type="match status" value="1"/>
</dbReference>
<evidence type="ECO:0000259" key="8">
    <source>
        <dbReference type="PROSITE" id="PS50850"/>
    </source>
</evidence>
<evidence type="ECO:0000256" key="4">
    <source>
        <dbReference type="ARBA" id="ARBA00022692"/>
    </source>
</evidence>